<evidence type="ECO:0000256" key="1">
    <source>
        <dbReference type="ARBA" id="ARBA00009437"/>
    </source>
</evidence>
<dbReference type="InterPro" id="IPR005119">
    <property type="entry name" value="LysR_subst-bd"/>
</dbReference>
<dbReference type="GO" id="GO:0043565">
    <property type="term" value="F:sequence-specific DNA binding"/>
    <property type="evidence" value="ECO:0007669"/>
    <property type="project" value="TreeGrafter"/>
</dbReference>
<dbReference type="Gene3D" id="3.40.190.290">
    <property type="match status" value="1"/>
</dbReference>
<keyword evidence="4" id="KW-0804">Transcription</keyword>
<gene>
    <name evidence="6" type="primary">dmlR_6</name>
    <name evidence="6" type="ORF">KPC_1758</name>
</gene>
<accession>A0A2U3MYS9</accession>
<keyword evidence="3" id="KW-0238">DNA-binding</keyword>
<dbReference type="Pfam" id="PF00126">
    <property type="entry name" value="HTH_1"/>
    <property type="match status" value="1"/>
</dbReference>
<dbReference type="SUPFAM" id="SSF53850">
    <property type="entry name" value="Periplasmic binding protein-like II"/>
    <property type="match status" value="1"/>
</dbReference>
<dbReference type="PRINTS" id="PR00039">
    <property type="entry name" value="HTHLYSR"/>
</dbReference>
<dbReference type="InterPro" id="IPR036390">
    <property type="entry name" value="WH_DNA-bd_sf"/>
</dbReference>
<keyword evidence="2" id="KW-0805">Transcription regulation</keyword>
<keyword evidence="7" id="KW-1185">Reference proteome</keyword>
<dbReference type="EMBL" id="OOGT01000068">
    <property type="protein sequence ID" value="SPL70580.1"/>
    <property type="molecule type" value="Genomic_DNA"/>
</dbReference>
<dbReference type="OrthoDB" id="5671700at2"/>
<reference evidence="7" key="1">
    <citation type="submission" date="2018-03" db="EMBL/GenBank/DDBJ databases">
        <authorList>
            <person name="Blom J."/>
        </authorList>
    </citation>
    <scope>NUCLEOTIDE SEQUENCE [LARGE SCALE GENOMIC DNA]</scope>
    <source>
        <strain evidence="7">KPC-SM-21</strain>
    </source>
</reference>
<evidence type="ECO:0000256" key="4">
    <source>
        <dbReference type="ARBA" id="ARBA00023163"/>
    </source>
</evidence>
<dbReference type="PROSITE" id="PS50931">
    <property type="entry name" value="HTH_LYSR"/>
    <property type="match status" value="1"/>
</dbReference>
<feature type="domain" description="HTH lysR-type" evidence="5">
    <location>
        <begin position="1"/>
        <end position="59"/>
    </location>
</feature>
<comment type="similarity">
    <text evidence="1">Belongs to the LysR transcriptional regulatory family.</text>
</comment>
<evidence type="ECO:0000313" key="7">
    <source>
        <dbReference type="Proteomes" id="UP000245974"/>
    </source>
</evidence>
<protein>
    <submittedName>
        <fullName evidence="6">HTH-type transcriptional regulator DmlR</fullName>
    </submittedName>
</protein>
<evidence type="ECO:0000256" key="2">
    <source>
        <dbReference type="ARBA" id="ARBA00023015"/>
    </source>
</evidence>
<evidence type="ECO:0000259" key="5">
    <source>
        <dbReference type="PROSITE" id="PS50931"/>
    </source>
</evidence>
<dbReference type="RefSeq" id="WP_121974041.1">
    <property type="nucleotide sequence ID" value="NZ_OOGT01000068.1"/>
</dbReference>
<dbReference type="PANTHER" id="PTHR30537:SF31">
    <property type="entry name" value="TRANSCRIPTIONAL REGULATOR, LYSR FAMILY"/>
    <property type="match status" value="1"/>
</dbReference>
<dbReference type="InterPro" id="IPR058163">
    <property type="entry name" value="LysR-type_TF_proteobact-type"/>
</dbReference>
<organism evidence="6 7">
    <name type="scientific">Acinetobacter stercoris</name>
    <dbReference type="NCBI Taxonomy" id="2126983"/>
    <lineage>
        <taxon>Bacteria</taxon>
        <taxon>Pseudomonadati</taxon>
        <taxon>Pseudomonadota</taxon>
        <taxon>Gammaproteobacteria</taxon>
        <taxon>Moraxellales</taxon>
        <taxon>Moraxellaceae</taxon>
        <taxon>Acinetobacter</taxon>
    </lineage>
</organism>
<evidence type="ECO:0000256" key="3">
    <source>
        <dbReference type="ARBA" id="ARBA00023125"/>
    </source>
</evidence>
<proteinExistence type="inferred from homology"/>
<dbReference type="InterPro" id="IPR036388">
    <property type="entry name" value="WH-like_DNA-bd_sf"/>
</dbReference>
<evidence type="ECO:0000313" key="6">
    <source>
        <dbReference type="EMBL" id="SPL70580.1"/>
    </source>
</evidence>
<dbReference type="InParanoid" id="A0A2U3MYS9"/>
<dbReference type="SUPFAM" id="SSF46785">
    <property type="entry name" value="Winged helix' DNA-binding domain"/>
    <property type="match status" value="1"/>
</dbReference>
<dbReference type="FunFam" id="1.10.10.10:FF:000001">
    <property type="entry name" value="LysR family transcriptional regulator"/>
    <property type="match status" value="1"/>
</dbReference>
<dbReference type="Gene3D" id="1.10.10.10">
    <property type="entry name" value="Winged helix-like DNA-binding domain superfamily/Winged helix DNA-binding domain"/>
    <property type="match status" value="1"/>
</dbReference>
<dbReference type="GO" id="GO:0003700">
    <property type="term" value="F:DNA-binding transcription factor activity"/>
    <property type="evidence" value="ECO:0007669"/>
    <property type="project" value="InterPro"/>
</dbReference>
<dbReference type="Proteomes" id="UP000245974">
    <property type="component" value="Unassembled WGS sequence"/>
</dbReference>
<sequence>MQNLNDYYFFVQVVKYKGFTKASENLGVTKSKLSRRISDLETRLGVRLIQRNTRKFAVTDIGQQFYEYCLKILNDVENAENFIQSTVNNEPSGLIKISCPVALVQMPVSDFITQFMQKYRDVQVHLLATNRRVDLIEEGVDLAIRVRNTPLEDSDLIMRELDAWEHVFVAIPELFKQYKSPETLDDLSSLPSIGFQGPKQVWQLQKKNEENIFHEIEFHPRLKTDNFSAMKAGVMRGIGIASLPKVYVREELKNGKLIEVLPDWHLPRGVIYIAYTSRLGMLPAVRSLLEYLVEQFKQLDINDGQTPYPCPE</sequence>
<dbReference type="InterPro" id="IPR000847">
    <property type="entry name" value="LysR_HTH_N"/>
</dbReference>
<dbReference type="PANTHER" id="PTHR30537">
    <property type="entry name" value="HTH-TYPE TRANSCRIPTIONAL REGULATOR"/>
    <property type="match status" value="1"/>
</dbReference>
<dbReference type="GO" id="GO:0006351">
    <property type="term" value="P:DNA-templated transcription"/>
    <property type="evidence" value="ECO:0007669"/>
    <property type="project" value="TreeGrafter"/>
</dbReference>
<dbReference type="AlphaFoldDB" id="A0A2U3MYS9"/>
<dbReference type="Pfam" id="PF03466">
    <property type="entry name" value="LysR_substrate"/>
    <property type="match status" value="1"/>
</dbReference>
<name>A0A2U3MYS9_9GAMM</name>